<comment type="caution">
    <text evidence="2">The sequence shown here is derived from an EMBL/GenBank/DDBJ whole genome shotgun (WGS) entry which is preliminary data.</text>
</comment>
<dbReference type="RefSeq" id="WP_227283876.1">
    <property type="nucleotide sequence ID" value="NZ_JAJDLA010000119.1"/>
</dbReference>
<keyword evidence="1" id="KW-1133">Transmembrane helix</keyword>
<feature type="non-terminal residue" evidence="2">
    <location>
        <position position="78"/>
    </location>
</feature>
<proteinExistence type="predicted"/>
<sequence>MLVVGALLICGDILALQKTDISTTATLLLVSVGFMVLYKISSPMNRYRKRVMIGCLIGMVITSISMKNLFSLTSVSPT</sequence>
<keyword evidence="1" id="KW-0812">Transmembrane</keyword>
<reference evidence="2" key="1">
    <citation type="submission" date="2021-10" db="EMBL/GenBank/DDBJ databases">
        <title>Collection of gut derived symbiotic bacterial strains cultured from healthy donors.</title>
        <authorList>
            <person name="Lin H."/>
            <person name="Littmann E."/>
            <person name="Kohout C."/>
            <person name="Pamer E.G."/>
        </authorList>
    </citation>
    <scope>NUCLEOTIDE SEQUENCE</scope>
    <source>
        <strain evidence="2">DFI.4.35</strain>
    </source>
</reference>
<evidence type="ECO:0000256" key="1">
    <source>
        <dbReference type="SAM" id="Phobius"/>
    </source>
</evidence>
<protein>
    <submittedName>
        <fullName evidence="2">Uncharacterized protein</fullName>
    </submittedName>
</protein>
<keyword evidence="1" id="KW-0472">Membrane</keyword>
<accession>A0AB35HFF1</accession>
<evidence type="ECO:0000313" key="3">
    <source>
        <dbReference type="Proteomes" id="UP001198010"/>
    </source>
</evidence>
<organism evidence="2 3">
    <name type="scientific">Veillonella nakazawae</name>
    <dbReference type="NCBI Taxonomy" id="2682456"/>
    <lineage>
        <taxon>Bacteria</taxon>
        <taxon>Bacillati</taxon>
        <taxon>Bacillota</taxon>
        <taxon>Negativicutes</taxon>
        <taxon>Veillonellales</taxon>
        <taxon>Veillonellaceae</taxon>
        <taxon>Veillonella</taxon>
    </lineage>
</organism>
<dbReference type="Proteomes" id="UP001198010">
    <property type="component" value="Unassembled WGS sequence"/>
</dbReference>
<evidence type="ECO:0000313" key="2">
    <source>
        <dbReference type="EMBL" id="MCB8606596.1"/>
    </source>
</evidence>
<feature type="transmembrane region" description="Helical" evidence="1">
    <location>
        <begin position="53"/>
        <end position="70"/>
    </location>
</feature>
<dbReference type="EMBL" id="JAJDLA010000119">
    <property type="protein sequence ID" value="MCB8606596.1"/>
    <property type="molecule type" value="Genomic_DNA"/>
</dbReference>
<gene>
    <name evidence="2" type="ORF">LJD63_10075</name>
</gene>
<feature type="transmembrane region" description="Helical" evidence="1">
    <location>
        <begin position="25"/>
        <end position="41"/>
    </location>
</feature>
<feature type="non-terminal residue" evidence="2">
    <location>
        <position position="1"/>
    </location>
</feature>
<name>A0AB35HFF1_9FIRM</name>
<dbReference type="AlphaFoldDB" id="A0AB35HFF1"/>